<gene>
    <name evidence="1" type="ORF">S01H4_20359</name>
</gene>
<protein>
    <recommendedName>
        <fullName evidence="2">DNA methylase adenine-specific domain-containing protein</fullName>
    </recommendedName>
</protein>
<comment type="caution">
    <text evidence="1">The sequence shown here is derived from an EMBL/GenBank/DDBJ whole genome shotgun (WGS) entry which is preliminary data.</text>
</comment>
<evidence type="ECO:0008006" key="2">
    <source>
        <dbReference type="Google" id="ProtNLM"/>
    </source>
</evidence>
<accession>X0Z3U0</accession>
<organism evidence="1">
    <name type="scientific">marine sediment metagenome</name>
    <dbReference type="NCBI Taxonomy" id="412755"/>
    <lineage>
        <taxon>unclassified sequences</taxon>
        <taxon>metagenomes</taxon>
        <taxon>ecological metagenomes</taxon>
    </lineage>
</organism>
<name>X0Z3U0_9ZZZZ</name>
<evidence type="ECO:0000313" key="1">
    <source>
        <dbReference type="EMBL" id="GAG63684.1"/>
    </source>
</evidence>
<sequence length="65" mass="7297">YHHQQKNQISIGQGNKTNLDIFWIKDNSLKGIDNLPEPDAIANEIIDELQNALEQLQEIAGNLGD</sequence>
<reference evidence="1" key="1">
    <citation type="journal article" date="2014" name="Front. Microbiol.">
        <title>High frequency of phylogenetically diverse reductive dehalogenase-homologous genes in deep subseafloor sedimentary metagenomes.</title>
        <authorList>
            <person name="Kawai M."/>
            <person name="Futagami T."/>
            <person name="Toyoda A."/>
            <person name="Takaki Y."/>
            <person name="Nishi S."/>
            <person name="Hori S."/>
            <person name="Arai W."/>
            <person name="Tsubouchi T."/>
            <person name="Morono Y."/>
            <person name="Uchiyama I."/>
            <person name="Ito T."/>
            <person name="Fujiyama A."/>
            <person name="Inagaki F."/>
            <person name="Takami H."/>
        </authorList>
    </citation>
    <scope>NUCLEOTIDE SEQUENCE</scope>
    <source>
        <strain evidence="1">Expedition CK06-06</strain>
    </source>
</reference>
<proteinExistence type="predicted"/>
<dbReference type="EMBL" id="BART01009147">
    <property type="protein sequence ID" value="GAG63684.1"/>
    <property type="molecule type" value="Genomic_DNA"/>
</dbReference>
<feature type="non-terminal residue" evidence="1">
    <location>
        <position position="1"/>
    </location>
</feature>
<dbReference type="AlphaFoldDB" id="X0Z3U0"/>